<dbReference type="GO" id="GO:1904680">
    <property type="term" value="F:peptide transmembrane transporter activity"/>
    <property type="evidence" value="ECO:0007669"/>
    <property type="project" value="TreeGrafter"/>
</dbReference>
<dbReference type="SUPFAM" id="SSF53850">
    <property type="entry name" value="Periplasmic binding protein-like II"/>
    <property type="match status" value="1"/>
</dbReference>
<comment type="subcellular location">
    <subcellularLocation>
        <location evidence="1">Cell envelope</location>
    </subcellularLocation>
</comment>
<dbReference type="Pfam" id="PF00496">
    <property type="entry name" value="SBP_bac_5"/>
    <property type="match status" value="1"/>
</dbReference>
<feature type="chain" id="PRO_5029659795" evidence="6">
    <location>
        <begin position="40"/>
        <end position="615"/>
    </location>
</feature>
<evidence type="ECO:0000313" key="9">
    <source>
        <dbReference type="Proteomes" id="UP000466345"/>
    </source>
</evidence>
<keyword evidence="4 6" id="KW-0732">Signal</keyword>
<organism evidence="8 9">
    <name type="scientific">Streptomyces smaragdinus</name>
    <dbReference type="NCBI Taxonomy" id="2585196"/>
    <lineage>
        <taxon>Bacteria</taxon>
        <taxon>Bacillati</taxon>
        <taxon>Actinomycetota</taxon>
        <taxon>Actinomycetes</taxon>
        <taxon>Kitasatosporales</taxon>
        <taxon>Streptomycetaceae</taxon>
        <taxon>Streptomyces</taxon>
    </lineage>
</organism>
<protein>
    <submittedName>
        <fullName evidence="8">Periplasmic oligopeptide-binding protein</fullName>
    </submittedName>
</protein>
<evidence type="ECO:0000256" key="4">
    <source>
        <dbReference type="ARBA" id="ARBA00022729"/>
    </source>
</evidence>
<dbReference type="OrthoDB" id="9764591at2"/>
<dbReference type="PANTHER" id="PTHR30290:SF10">
    <property type="entry name" value="PERIPLASMIC OLIGOPEPTIDE-BINDING PROTEIN-RELATED"/>
    <property type="match status" value="1"/>
</dbReference>
<comment type="similarity">
    <text evidence="2">Belongs to the bacterial solute-binding protein 5 family.</text>
</comment>
<evidence type="ECO:0000256" key="5">
    <source>
        <dbReference type="SAM" id="Phobius"/>
    </source>
</evidence>
<feature type="domain" description="Solute-binding protein family 5" evidence="7">
    <location>
        <begin position="92"/>
        <end position="465"/>
    </location>
</feature>
<gene>
    <name evidence="8" type="primary">oppA_5</name>
    <name evidence="8" type="ORF">SRB5_70570</name>
</gene>
<dbReference type="PANTHER" id="PTHR30290">
    <property type="entry name" value="PERIPLASMIC BINDING COMPONENT OF ABC TRANSPORTER"/>
    <property type="match status" value="1"/>
</dbReference>
<proteinExistence type="inferred from homology"/>
<keyword evidence="9" id="KW-1185">Reference proteome</keyword>
<dbReference type="PIRSF" id="PIRSF002741">
    <property type="entry name" value="MppA"/>
    <property type="match status" value="1"/>
</dbReference>
<keyword evidence="5" id="KW-0812">Transmembrane</keyword>
<evidence type="ECO:0000259" key="7">
    <source>
        <dbReference type="Pfam" id="PF00496"/>
    </source>
</evidence>
<dbReference type="GO" id="GO:0043190">
    <property type="term" value="C:ATP-binding cassette (ABC) transporter complex"/>
    <property type="evidence" value="ECO:0007669"/>
    <property type="project" value="InterPro"/>
</dbReference>
<dbReference type="GO" id="GO:0042597">
    <property type="term" value="C:periplasmic space"/>
    <property type="evidence" value="ECO:0007669"/>
    <property type="project" value="UniProtKB-ARBA"/>
</dbReference>
<dbReference type="Gene3D" id="3.40.190.10">
    <property type="entry name" value="Periplasmic binding protein-like II"/>
    <property type="match status" value="1"/>
</dbReference>
<evidence type="ECO:0000256" key="1">
    <source>
        <dbReference type="ARBA" id="ARBA00004196"/>
    </source>
</evidence>
<dbReference type="GO" id="GO:0015833">
    <property type="term" value="P:peptide transport"/>
    <property type="evidence" value="ECO:0007669"/>
    <property type="project" value="TreeGrafter"/>
</dbReference>
<evidence type="ECO:0000256" key="2">
    <source>
        <dbReference type="ARBA" id="ARBA00005695"/>
    </source>
</evidence>
<sequence>MTISVAVRRSWTSARRAAALGAGFAVAVALAGGVPQASAQDDGGKKVLVVGKVGLNDFEDLNPLDSGWVIQGEINNLMYEPMMTWGQKDYAPAPGIVEKWEFSPDGKTWTYHFDPKAKWSDGKPITSKDAKFTLDLIKGNEVLAGSETSLVDPITSVEAPDEHTLVVTLDKPSGIMNHMNNFHIMPEHVWSKIAKPEEYQGEPGQPTSGPFTLKEFRPKERVVLEANKNYWRKPVAYDELVFQNYETAEAAVQAMQAGEIDFLDSLNPEQATALEKTKGIKINRAPSRHLDMLEFNTGAQTRSGEKLGDGHPALEDPAVRQAIHHVIDKDQLIERILDGNGTPGVGLVAPIFPNYYWDPGADKVEVSAEAGNKLLDDAGYTQKNGDGIRIDPRSKRPLSFRLLYHSDRPAYADVVDFLVTWVKELGIELKPESKESDPLNKDGDAGKFDITFGAWNFGPDPGEDYEYYTCDRGRPEKAEPTGLTMAFWCNEDFDTLQAAEVAEPDVTKRGQIVKDMQKIEYDQAPQIVLWYDYALEAYSGKWTGFGTLPSSGGAIARQQSYYGYAQAHLVGGDEGDGGDSGSSTGVIAGAAVAGVVVIGGIVFFVQRRRTVGERE</sequence>
<dbReference type="EMBL" id="WEGJ01000078">
    <property type="protein sequence ID" value="MQY16854.1"/>
    <property type="molecule type" value="Genomic_DNA"/>
</dbReference>
<dbReference type="Proteomes" id="UP000466345">
    <property type="component" value="Unassembled WGS sequence"/>
</dbReference>
<dbReference type="AlphaFoldDB" id="A0A7K0CW16"/>
<dbReference type="InterPro" id="IPR039424">
    <property type="entry name" value="SBP_5"/>
</dbReference>
<dbReference type="GO" id="GO:0030313">
    <property type="term" value="C:cell envelope"/>
    <property type="evidence" value="ECO:0007669"/>
    <property type="project" value="UniProtKB-SubCell"/>
</dbReference>
<dbReference type="Gene3D" id="3.10.105.10">
    <property type="entry name" value="Dipeptide-binding Protein, Domain 3"/>
    <property type="match status" value="1"/>
</dbReference>
<dbReference type="CDD" id="cd00995">
    <property type="entry name" value="PBP2_NikA_DppA_OppA_like"/>
    <property type="match status" value="1"/>
</dbReference>
<name>A0A7K0CW16_9ACTN</name>
<dbReference type="InterPro" id="IPR000914">
    <property type="entry name" value="SBP_5_dom"/>
</dbReference>
<feature type="transmembrane region" description="Helical" evidence="5">
    <location>
        <begin position="586"/>
        <end position="605"/>
    </location>
</feature>
<keyword evidence="3" id="KW-0813">Transport</keyword>
<accession>A0A7K0CW16</accession>
<keyword evidence="5" id="KW-1133">Transmembrane helix</keyword>
<dbReference type="RefSeq" id="WP_153457890.1">
    <property type="nucleotide sequence ID" value="NZ_WEGJ01000078.1"/>
</dbReference>
<evidence type="ECO:0000256" key="3">
    <source>
        <dbReference type="ARBA" id="ARBA00022448"/>
    </source>
</evidence>
<dbReference type="InterPro" id="IPR030678">
    <property type="entry name" value="Peptide/Ni-bd"/>
</dbReference>
<evidence type="ECO:0000313" key="8">
    <source>
        <dbReference type="EMBL" id="MQY16854.1"/>
    </source>
</evidence>
<reference evidence="8 9" key="1">
    <citation type="submission" date="2019-10" db="EMBL/GenBank/DDBJ databases">
        <title>Streptomyces smaragdinus sp. nov. and Streptomyces fabii sp. nov., isolated from the gut of fungus growing-termite Macrotermes natalensis.</title>
        <authorList>
            <person name="Schwitalla J."/>
            <person name="Benndorf R."/>
            <person name="Martin K."/>
            <person name="De Beer W."/>
            <person name="Kaster A.-K."/>
            <person name="Vollmers J."/>
            <person name="Poulsen M."/>
            <person name="Beemelmanns C."/>
        </authorList>
    </citation>
    <scope>NUCLEOTIDE SEQUENCE [LARGE SCALE GENOMIC DNA]</scope>
    <source>
        <strain evidence="8 9">RB5</strain>
    </source>
</reference>
<keyword evidence="5" id="KW-0472">Membrane</keyword>
<comment type="caution">
    <text evidence="8">The sequence shown here is derived from an EMBL/GenBank/DDBJ whole genome shotgun (WGS) entry which is preliminary data.</text>
</comment>
<evidence type="ECO:0000256" key="6">
    <source>
        <dbReference type="SAM" id="SignalP"/>
    </source>
</evidence>
<feature type="signal peptide" evidence="6">
    <location>
        <begin position="1"/>
        <end position="39"/>
    </location>
</feature>